<dbReference type="Gene3D" id="1.10.10.60">
    <property type="entry name" value="Homeodomain-like"/>
    <property type="match status" value="1"/>
</dbReference>
<dbReference type="InterPro" id="IPR003106">
    <property type="entry name" value="Leu_zip_homeo"/>
</dbReference>
<evidence type="ECO:0000256" key="6">
    <source>
        <dbReference type="ARBA" id="ARBA00023242"/>
    </source>
</evidence>
<evidence type="ECO:0000313" key="14">
    <source>
        <dbReference type="Proteomes" id="UP000008311"/>
    </source>
</evidence>
<dbReference type="Pfam" id="PF02183">
    <property type="entry name" value="HALZ"/>
    <property type="match status" value="1"/>
</dbReference>
<keyword evidence="5 10" id="KW-0804">Transcription</keyword>
<dbReference type="InParanoid" id="B9RUU7"/>
<dbReference type="eggNOG" id="KOG0483">
    <property type="taxonomic scope" value="Eukaryota"/>
</dbReference>
<evidence type="ECO:0000256" key="8">
    <source>
        <dbReference type="PROSITE-ProRule" id="PRU00108"/>
    </source>
</evidence>
<dbReference type="InterPro" id="IPR001356">
    <property type="entry name" value="HD"/>
</dbReference>
<dbReference type="FunCoup" id="B9RUU7">
    <property type="interactions" value="4"/>
</dbReference>
<feature type="domain" description="Homeobox" evidence="12">
    <location>
        <begin position="64"/>
        <end position="124"/>
    </location>
</feature>
<evidence type="ECO:0000256" key="2">
    <source>
        <dbReference type="ARBA" id="ARBA00023015"/>
    </source>
</evidence>
<evidence type="ECO:0000313" key="13">
    <source>
        <dbReference type="EMBL" id="EEF44890.1"/>
    </source>
</evidence>
<evidence type="ECO:0000256" key="5">
    <source>
        <dbReference type="ARBA" id="ARBA00023163"/>
    </source>
</evidence>
<sequence>MDQSGRLLFNPSASSCHGGNMLFLGNCDSVFRGPRSMFKMEDTSKKRPFFSSPEDFFDDEYYDEQLPEKKRRLTSEQVNLLEKSFEEENKLEPERKTQLAKKLGMQPRQVAVWFQNRRARWKTKQLERDYDVLKASYDSLLSDFDNTVKENQKLKSEVVSLTEKLQTKELTGATIPGQEPESLPAVTANASAFELNVKLRTGSALEALEVQW</sequence>
<comment type="function">
    <text evidence="10">Transcription factor.</text>
</comment>
<dbReference type="SUPFAM" id="SSF46689">
    <property type="entry name" value="Homeodomain-like"/>
    <property type="match status" value="1"/>
</dbReference>
<evidence type="ECO:0000256" key="1">
    <source>
        <dbReference type="ARBA" id="ARBA00004123"/>
    </source>
</evidence>
<dbReference type="GO" id="GO:0000981">
    <property type="term" value="F:DNA-binding transcription factor activity, RNA polymerase II-specific"/>
    <property type="evidence" value="ECO:0007669"/>
    <property type="project" value="UniProtKB-UniRule"/>
</dbReference>
<accession>B9RUU7</accession>
<dbReference type="GO" id="GO:0043565">
    <property type="term" value="F:sequence-specific DNA binding"/>
    <property type="evidence" value="ECO:0000318"/>
    <property type="project" value="GO_Central"/>
</dbReference>
<dbReference type="AlphaFoldDB" id="B9RUU7"/>
<evidence type="ECO:0000256" key="7">
    <source>
        <dbReference type="ARBA" id="ARBA00025748"/>
    </source>
</evidence>
<dbReference type="GO" id="GO:0005634">
    <property type="term" value="C:nucleus"/>
    <property type="evidence" value="ECO:0000318"/>
    <property type="project" value="GO_Central"/>
</dbReference>
<dbReference type="InterPro" id="IPR009057">
    <property type="entry name" value="Homeodomain-like_sf"/>
</dbReference>
<dbReference type="FunFam" id="1.10.10.60:FF:000159">
    <property type="entry name" value="Homeobox-leucine zipper protein HAT5"/>
    <property type="match status" value="1"/>
</dbReference>
<feature type="coiled-coil region" evidence="11">
    <location>
        <begin position="144"/>
        <end position="171"/>
    </location>
</feature>
<dbReference type="GO" id="GO:0045893">
    <property type="term" value="P:positive regulation of DNA-templated transcription"/>
    <property type="evidence" value="ECO:0000318"/>
    <property type="project" value="GO_Central"/>
</dbReference>
<keyword evidence="11" id="KW-0175">Coiled coil</keyword>
<reference evidence="14" key="1">
    <citation type="journal article" date="2010" name="Nat. Biotechnol.">
        <title>Draft genome sequence of the oilseed species Ricinus communis.</title>
        <authorList>
            <person name="Chan A.P."/>
            <person name="Crabtree J."/>
            <person name="Zhao Q."/>
            <person name="Lorenzi H."/>
            <person name="Orvis J."/>
            <person name="Puiu D."/>
            <person name="Melake-Berhan A."/>
            <person name="Jones K.M."/>
            <person name="Redman J."/>
            <person name="Chen G."/>
            <person name="Cahoon E.B."/>
            <person name="Gedil M."/>
            <person name="Stanke M."/>
            <person name="Haas B.J."/>
            <person name="Wortman J.R."/>
            <person name="Fraser-Liggett C.M."/>
            <person name="Ravel J."/>
            <person name="Rabinowicz P.D."/>
        </authorList>
    </citation>
    <scope>NUCLEOTIDE SEQUENCE [LARGE SCALE GENOMIC DNA]</scope>
    <source>
        <strain evidence="14">cv. Hale</strain>
    </source>
</reference>
<dbReference type="GO" id="GO:0042802">
    <property type="term" value="F:identical protein binding"/>
    <property type="evidence" value="ECO:0007669"/>
    <property type="project" value="UniProtKB-ARBA"/>
</dbReference>
<evidence type="ECO:0000259" key="12">
    <source>
        <dbReference type="PROSITE" id="PS50071"/>
    </source>
</evidence>
<dbReference type="PROSITE" id="PS00027">
    <property type="entry name" value="HOMEOBOX_1"/>
    <property type="match status" value="1"/>
</dbReference>
<dbReference type="Proteomes" id="UP000008311">
    <property type="component" value="Unassembled WGS sequence"/>
</dbReference>
<evidence type="ECO:0000256" key="3">
    <source>
        <dbReference type="ARBA" id="ARBA00023125"/>
    </source>
</evidence>
<proteinExistence type="inferred from homology"/>
<keyword evidence="3 8" id="KW-0238">DNA-binding</keyword>
<dbReference type="PROSITE" id="PS50071">
    <property type="entry name" value="HOMEOBOX_2"/>
    <property type="match status" value="1"/>
</dbReference>
<comment type="similarity">
    <text evidence="7 10">Belongs to the HD-ZIP homeobox family. Class I subfamily.</text>
</comment>
<evidence type="ECO:0000256" key="4">
    <source>
        <dbReference type="ARBA" id="ARBA00023155"/>
    </source>
</evidence>
<dbReference type="SMART" id="SM00389">
    <property type="entry name" value="HOX"/>
    <property type="match status" value="1"/>
</dbReference>
<dbReference type="InterPro" id="IPR000047">
    <property type="entry name" value="HTH_motif"/>
</dbReference>
<keyword evidence="6 8" id="KW-0539">Nucleus</keyword>
<dbReference type="Pfam" id="PF00046">
    <property type="entry name" value="Homeodomain"/>
    <property type="match status" value="1"/>
</dbReference>
<feature type="DNA-binding region" description="Homeobox" evidence="8">
    <location>
        <begin position="66"/>
        <end position="125"/>
    </location>
</feature>
<dbReference type="InterPro" id="IPR045224">
    <property type="entry name" value="HDZip_class_I_plant"/>
</dbReference>
<dbReference type="PANTHER" id="PTHR24326:SF497">
    <property type="entry name" value="HOMEOBOX-LEUCINE ZIPPER PROTEIN HAT5"/>
    <property type="match status" value="1"/>
</dbReference>
<keyword evidence="4 8" id="KW-0371">Homeobox</keyword>
<comment type="subcellular location">
    <subcellularLocation>
        <location evidence="1 8 9">Nucleus</location>
    </subcellularLocation>
</comment>
<keyword evidence="2 10" id="KW-0805">Transcription regulation</keyword>
<protein>
    <recommendedName>
        <fullName evidence="10">Homeobox-leucine zipper protein</fullName>
    </recommendedName>
    <alternativeName>
        <fullName evidence="10">HD-ZIP protein</fullName>
    </alternativeName>
    <alternativeName>
        <fullName evidence="10">Homeodomain transcription factor</fullName>
    </alternativeName>
</protein>
<name>B9RUU7_RICCO</name>
<organism evidence="13 14">
    <name type="scientific">Ricinus communis</name>
    <name type="common">Castor bean</name>
    <dbReference type="NCBI Taxonomy" id="3988"/>
    <lineage>
        <taxon>Eukaryota</taxon>
        <taxon>Viridiplantae</taxon>
        <taxon>Streptophyta</taxon>
        <taxon>Embryophyta</taxon>
        <taxon>Tracheophyta</taxon>
        <taxon>Spermatophyta</taxon>
        <taxon>Magnoliopsida</taxon>
        <taxon>eudicotyledons</taxon>
        <taxon>Gunneridae</taxon>
        <taxon>Pentapetalae</taxon>
        <taxon>rosids</taxon>
        <taxon>fabids</taxon>
        <taxon>Malpighiales</taxon>
        <taxon>Euphorbiaceae</taxon>
        <taxon>Acalyphoideae</taxon>
        <taxon>Acalypheae</taxon>
        <taxon>Ricinus</taxon>
    </lineage>
</organism>
<dbReference type="EMBL" id="EQ973817">
    <property type="protein sequence ID" value="EEF44890.1"/>
    <property type="molecule type" value="Genomic_DNA"/>
</dbReference>
<keyword evidence="14" id="KW-1185">Reference proteome</keyword>
<evidence type="ECO:0000256" key="11">
    <source>
        <dbReference type="SAM" id="Coils"/>
    </source>
</evidence>
<evidence type="ECO:0000256" key="9">
    <source>
        <dbReference type="RuleBase" id="RU000682"/>
    </source>
</evidence>
<dbReference type="CDD" id="cd00086">
    <property type="entry name" value="homeodomain"/>
    <property type="match status" value="1"/>
</dbReference>
<evidence type="ECO:0000256" key="10">
    <source>
        <dbReference type="RuleBase" id="RU369038"/>
    </source>
</evidence>
<dbReference type="PANTHER" id="PTHR24326">
    <property type="entry name" value="HOMEOBOX-LEUCINE ZIPPER PROTEIN"/>
    <property type="match status" value="1"/>
</dbReference>
<dbReference type="InterPro" id="IPR017970">
    <property type="entry name" value="Homeobox_CS"/>
</dbReference>
<gene>
    <name evidence="13" type="ORF">RCOM_0850840</name>
</gene>
<dbReference type="PRINTS" id="PR00031">
    <property type="entry name" value="HTHREPRESSR"/>
</dbReference>